<dbReference type="AlphaFoldDB" id="A0A7R9QM96"/>
<dbReference type="Proteomes" id="UP000759131">
    <property type="component" value="Unassembled WGS sequence"/>
</dbReference>
<keyword evidence="2" id="KW-1185">Reference proteome</keyword>
<gene>
    <name evidence="1" type="ORF">OSB1V03_LOCUS23218</name>
</gene>
<protein>
    <submittedName>
        <fullName evidence="1">Uncharacterized protein</fullName>
    </submittedName>
</protein>
<sequence>MNAINNSINISINNNNNHNIDNNHTNGIYNNGITHQTHQSFDETSLPPKNERELWEAFHSQCATIHSLEVQITDKDKRIKELEELLSRMGYDGQHIY</sequence>
<dbReference type="EMBL" id="OC910510">
    <property type="protein sequence ID" value="CAD7651160.1"/>
    <property type="molecule type" value="Genomic_DNA"/>
</dbReference>
<evidence type="ECO:0000313" key="1">
    <source>
        <dbReference type="EMBL" id="CAD7651160.1"/>
    </source>
</evidence>
<organism evidence="1">
    <name type="scientific">Medioppia subpectinata</name>
    <dbReference type="NCBI Taxonomy" id="1979941"/>
    <lineage>
        <taxon>Eukaryota</taxon>
        <taxon>Metazoa</taxon>
        <taxon>Ecdysozoa</taxon>
        <taxon>Arthropoda</taxon>
        <taxon>Chelicerata</taxon>
        <taxon>Arachnida</taxon>
        <taxon>Acari</taxon>
        <taxon>Acariformes</taxon>
        <taxon>Sarcoptiformes</taxon>
        <taxon>Oribatida</taxon>
        <taxon>Brachypylina</taxon>
        <taxon>Oppioidea</taxon>
        <taxon>Oppiidae</taxon>
        <taxon>Medioppia</taxon>
    </lineage>
</organism>
<evidence type="ECO:0000313" key="2">
    <source>
        <dbReference type="Proteomes" id="UP000759131"/>
    </source>
</evidence>
<dbReference type="EMBL" id="CAJPIZ010055935">
    <property type="protein sequence ID" value="CAG2123273.1"/>
    <property type="molecule type" value="Genomic_DNA"/>
</dbReference>
<dbReference type="OrthoDB" id="1850764at2759"/>
<proteinExistence type="predicted"/>
<accession>A0A7R9QM96</accession>
<reference evidence="1" key="1">
    <citation type="submission" date="2020-11" db="EMBL/GenBank/DDBJ databases">
        <authorList>
            <person name="Tran Van P."/>
        </authorList>
    </citation>
    <scope>NUCLEOTIDE SEQUENCE</scope>
</reference>
<name>A0A7R9QM96_9ACAR</name>